<accession>A0A5B7EKF2</accession>
<proteinExistence type="predicted"/>
<reference evidence="1 2" key="1">
    <citation type="submission" date="2019-05" db="EMBL/GenBank/DDBJ databases">
        <title>Another draft genome of Portunus trituberculatus and its Hox gene families provides insights of decapod evolution.</title>
        <authorList>
            <person name="Jeong J.-H."/>
            <person name="Song I."/>
            <person name="Kim S."/>
            <person name="Choi T."/>
            <person name="Kim D."/>
            <person name="Ryu S."/>
            <person name="Kim W."/>
        </authorList>
    </citation>
    <scope>NUCLEOTIDE SEQUENCE [LARGE SCALE GENOMIC DNA]</scope>
    <source>
        <tissue evidence="1">Muscle</tissue>
    </source>
</reference>
<gene>
    <name evidence="1" type="ORF">E2C01_027283</name>
</gene>
<keyword evidence="2" id="KW-1185">Reference proteome</keyword>
<comment type="caution">
    <text evidence="1">The sequence shown here is derived from an EMBL/GenBank/DDBJ whole genome shotgun (WGS) entry which is preliminary data.</text>
</comment>
<evidence type="ECO:0000313" key="1">
    <source>
        <dbReference type="EMBL" id="MPC33915.1"/>
    </source>
</evidence>
<evidence type="ECO:0000313" key="2">
    <source>
        <dbReference type="Proteomes" id="UP000324222"/>
    </source>
</evidence>
<dbReference type="Proteomes" id="UP000324222">
    <property type="component" value="Unassembled WGS sequence"/>
</dbReference>
<organism evidence="1 2">
    <name type="scientific">Portunus trituberculatus</name>
    <name type="common">Swimming crab</name>
    <name type="synonym">Neptunus trituberculatus</name>
    <dbReference type="NCBI Taxonomy" id="210409"/>
    <lineage>
        <taxon>Eukaryota</taxon>
        <taxon>Metazoa</taxon>
        <taxon>Ecdysozoa</taxon>
        <taxon>Arthropoda</taxon>
        <taxon>Crustacea</taxon>
        <taxon>Multicrustacea</taxon>
        <taxon>Malacostraca</taxon>
        <taxon>Eumalacostraca</taxon>
        <taxon>Eucarida</taxon>
        <taxon>Decapoda</taxon>
        <taxon>Pleocyemata</taxon>
        <taxon>Brachyura</taxon>
        <taxon>Eubrachyura</taxon>
        <taxon>Portunoidea</taxon>
        <taxon>Portunidae</taxon>
        <taxon>Portuninae</taxon>
        <taxon>Portunus</taxon>
    </lineage>
</organism>
<dbReference type="EMBL" id="VSRR010002939">
    <property type="protein sequence ID" value="MPC33915.1"/>
    <property type="molecule type" value="Genomic_DNA"/>
</dbReference>
<sequence>MCQKQTLRMDLLF</sequence>
<name>A0A5B7EKF2_PORTR</name>
<protein>
    <submittedName>
        <fullName evidence="1">Uncharacterized protein</fullName>
    </submittedName>
</protein>